<gene>
    <name evidence="9" type="ORF">BDFB_010572</name>
</gene>
<dbReference type="InterPro" id="IPR002018">
    <property type="entry name" value="CarbesteraseB"/>
</dbReference>
<keyword evidence="6" id="KW-0325">Glycoprotein</keyword>
<accession>A0A482VEX2</accession>
<dbReference type="PANTHER" id="PTHR43142">
    <property type="entry name" value="CARBOXYLIC ESTER HYDROLASE"/>
    <property type="match status" value="1"/>
</dbReference>
<keyword evidence="10" id="KW-1185">Reference proteome</keyword>
<comment type="caution">
    <text evidence="9">The sequence shown here is derived from an EMBL/GenBank/DDBJ whole genome shotgun (WGS) entry which is preliminary data.</text>
</comment>
<feature type="domain" description="Carboxylesterase type B" evidence="8">
    <location>
        <begin position="3"/>
        <end position="499"/>
    </location>
</feature>
<dbReference type="PROSITE" id="PS00122">
    <property type="entry name" value="CARBOXYLESTERASE_B_1"/>
    <property type="match status" value="1"/>
</dbReference>
<dbReference type="InterPro" id="IPR029058">
    <property type="entry name" value="AB_hydrolase_fold"/>
</dbReference>
<dbReference type="InterPro" id="IPR002168">
    <property type="entry name" value="Lipase_GDXG_HIS_AS"/>
</dbReference>
<evidence type="ECO:0000256" key="1">
    <source>
        <dbReference type="ARBA" id="ARBA00005964"/>
    </source>
</evidence>
<comment type="similarity">
    <text evidence="1 7">Belongs to the type-B carboxylesterase/lipase family.</text>
</comment>
<dbReference type="EC" id="3.1.1.-" evidence="7"/>
<keyword evidence="3" id="KW-0719">Serine esterase</keyword>
<dbReference type="Gene3D" id="3.40.50.1820">
    <property type="entry name" value="alpha/beta hydrolase"/>
    <property type="match status" value="1"/>
</dbReference>
<evidence type="ECO:0000256" key="4">
    <source>
        <dbReference type="ARBA" id="ARBA00022801"/>
    </source>
</evidence>
<reference evidence="9 10" key="1">
    <citation type="submission" date="2017-03" db="EMBL/GenBank/DDBJ databases">
        <title>Genome of the blue death feigning beetle - Asbolus verrucosus.</title>
        <authorList>
            <person name="Rider S.D."/>
        </authorList>
    </citation>
    <scope>NUCLEOTIDE SEQUENCE [LARGE SCALE GENOMIC DNA]</scope>
    <source>
        <strain evidence="9">Butters</strain>
        <tissue evidence="9">Head and leg muscle</tissue>
    </source>
</reference>
<dbReference type="GO" id="GO:0052689">
    <property type="term" value="F:carboxylic ester hydrolase activity"/>
    <property type="evidence" value="ECO:0007669"/>
    <property type="project" value="UniProtKB-KW"/>
</dbReference>
<dbReference type="InterPro" id="IPR019826">
    <property type="entry name" value="Carboxylesterase_B_AS"/>
</dbReference>
<dbReference type="AlphaFoldDB" id="A0A482VEX2"/>
<evidence type="ECO:0000256" key="3">
    <source>
        <dbReference type="ARBA" id="ARBA00022487"/>
    </source>
</evidence>
<dbReference type="STRING" id="1661398.A0A482VEX2"/>
<evidence type="ECO:0000256" key="7">
    <source>
        <dbReference type="RuleBase" id="RU361235"/>
    </source>
</evidence>
<keyword evidence="4 7" id="KW-0378">Hydrolase</keyword>
<evidence type="ECO:0000259" key="8">
    <source>
        <dbReference type="Pfam" id="PF00135"/>
    </source>
</evidence>
<dbReference type="OrthoDB" id="19653at2759"/>
<dbReference type="Proteomes" id="UP000292052">
    <property type="component" value="Unassembled WGS sequence"/>
</dbReference>
<dbReference type="PROSITE" id="PS01173">
    <property type="entry name" value="LIPASE_GDXG_HIS"/>
    <property type="match status" value="1"/>
</dbReference>
<evidence type="ECO:0000313" key="9">
    <source>
        <dbReference type="EMBL" id="RZB94407.1"/>
    </source>
</evidence>
<evidence type="ECO:0000256" key="2">
    <source>
        <dbReference type="ARBA" id="ARBA00010515"/>
    </source>
</evidence>
<evidence type="ECO:0000256" key="6">
    <source>
        <dbReference type="ARBA" id="ARBA00023180"/>
    </source>
</evidence>
<organism evidence="9 10">
    <name type="scientific">Asbolus verrucosus</name>
    <name type="common">Desert ironclad beetle</name>
    <dbReference type="NCBI Taxonomy" id="1661398"/>
    <lineage>
        <taxon>Eukaryota</taxon>
        <taxon>Metazoa</taxon>
        <taxon>Ecdysozoa</taxon>
        <taxon>Arthropoda</taxon>
        <taxon>Hexapoda</taxon>
        <taxon>Insecta</taxon>
        <taxon>Pterygota</taxon>
        <taxon>Neoptera</taxon>
        <taxon>Endopterygota</taxon>
        <taxon>Coleoptera</taxon>
        <taxon>Polyphaga</taxon>
        <taxon>Cucujiformia</taxon>
        <taxon>Tenebrionidae</taxon>
        <taxon>Pimeliinae</taxon>
        <taxon>Asbolus</taxon>
    </lineage>
</organism>
<protein>
    <recommendedName>
        <fullName evidence="7">Carboxylic ester hydrolase</fullName>
        <ecNumber evidence="7">3.1.1.-</ecNumber>
    </recommendedName>
</protein>
<dbReference type="PANTHER" id="PTHR43142:SF1">
    <property type="entry name" value="CARBOXYLIC ESTER HYDROLASE"/>
    <property type="match status" value="1"/>
</dbReference>
<keyword evidence="5" id="KW-1015">Disulfide bond</keyword>
<proteinExistence type="inferred from homology"/>
<dbReference type="EMBL" id="QDEB01106649">
    <property type="protein sequence ID" value="RZB94407.1"/>
    <property type="molecule type" value="Genomic_DNA"/>
</dbReference>
<evidence type="ECO:0000256" key="5">
    <source>
        <dbReference type="ARBA" id="ARBA00023157"/>
    </source>
</evidence>
<name>A0A482VEX2_ASBVE</name>
<evidence type="ECO:0000313" key="10">
    <source>
        <dbReference type="Proteomes" id="UP000292052"/>
    </source>
</evidence>
<comment type="similarity">
    <text evidence="2">Belongs to the 'GDXG' lipolytic enzyme family.</text>
</comment>
<dbReference type="SUPFAM" id="SSF53474">
    <property type="entry name" value="alpha/beta-Hydrolases"/>
    <property type="match status" value="1"/>
</dbReference>
<dbReference type="Pfam" id="PF00135">
    <property type="entry name" value="COesterase"/>
    <property type="match status" value="1"/>
</dbReference>
<sequence length="521" mass="58346">MSQPELTIVQGKLRGSVATNVIGETYYRFQGIPYAKPPLGELRFKAPQPPEKWNGILDATKEGSPCYARDMLRRELIIGSENCLVLNVYTKKIPDDKDKNVRPVLFWIHGGAFTYGSGSTEVYGPDLLITEDVVVVTINYRLGMLGFLSLKDPSLGVTGNAGLKDMVMALKWVQKNIAKFGGDPHNVTIFGESAGGAAVHLLYLSEMSKGLFHKAIAQSGCALNPWVRGKQDIKGLAAAIGLDGADEKTVYKYLMERSVEEIHTIQEKLENPTPGDLRSFGVVIENKSEESAFLAEEPIRIMLSGKFNQVPFMTGYTTAEGMVFALLKDPNHPERPTFEEVIPWFFGYQNGSPERKAVAEKIKTFYYGSEEPSHKNIGKKYALLSDVTFIYGIYITIMSQFQTSKAPTYLYRMSIETTLNFFKQILKIKEPGSQEDTSYKRFVRLWTNFAKYGNPTPKDNDPLLNVVWKPVTGEEIDFLDIGENLVATSNPEPERINFWKNLFAESPAAKKTECAYVKSQI</sequence>